<proteinExistence type="predicted"/>
<accession>A0ABU0MAP5</accession>
<keyword evidence="3" id="KW-1185">Reference proteome</keyword>
<feature type="compositionally biased region" description="Low complexity" evidence="1">
    <location>
        <begin position="116"/>
        <end position="127"/>
    </location>
</feature>
<comment type="caution">
    <text evidence="2">The sequence shown here is derived from an EMBL/GenBank/DDBJ whole genome shotgun (WGS) entry which is preliminary data.</text>
</comment>
<reference evidence="2 3" key="1">
    <citation type="submission" date="2023-07" db="EMBL/GenBank/DDBJ databases">
        <title>Genomic Encyclopedia of Type Strains, Phase IV (KMG-IV): sequencing the most valuable type-strain genomes for metagenomic binning, comparative biology and taxonomic classification.</title>
        <authorList>
            <person name="Goeker M."/>
        </authorList>
    </citation>
    <scope>NUCLEOTIDE SEQUENCE [LARGE SCALE GENOMIC DNA]</scope>
    <source>
        <strain evidence="2 3">B1-1</strain>
    </source>
</reference>
<protein>
    <submittedName>
        <fullName evidence="2">Flagellar export protein FliJ</fullName>
    </submittedName>
</protein>
<feature type="region of interest" description="Disordered" evidence="1">
    <location>
        <begin position="104"/>
        <end position="143"/>
    </location>
</feature>
<evidence type="ECO:0000313" key="2">
    <source>
        <dbReference type="EMBL" id="MDQ0518047.1"/>
    </source>
</evidence>
<sequence length="143" mass="16650">MKSRESLVRLKRFQVEEKRRRVQQIELMIAEFEKMARDLDEQIRVEQERSGIRDQNHFAYPTFAKAAAQRRDNLKASAQELQSQLEGAQDELLAATDELRKYELMVERDQERERASQPAAEGQAAEEPAPRRGRPLAGERRSV</sequence>
<feature type="compositionally biased region" description="Basic and acidic residues" evidence="1">
    <location>
        <begin position="104"/>
        <end position="115"/>
    </location>
</feature>
<keyword evidence="2" id="KW-0969">Cilium</keyword>
<keyword evidence="2" id="KW-0966">Cell projection</keyword>
<keyword evidence="2" id="KW-0282">Flagellum</keyword>
<evidence type="ECO:0000256" key="1">
    <source>
        <dbReference type="SAM" id="MobiDB-lite"/>
    </source>
</evidence>
<organism evidence="2 3">
    <name type="scientific">Kaistia geumhonensis</name>
    <dbReference type="NCBI Taxonomy" id="410839"/>
    <lineage>
        <taxon>Bacteria</taxon>
        <taxon>Pseudomonadati</taxon>
        <taxon>Pseudomonadota</taxon>
        <taxon>Alphaproteobacteria</taxon>
        <taxon>Hyphomicrobiales</taxon>
        <taxon>Kaistiaceae</taxon>
        <taxon>Kaistia</taxon>
    </lineage>
</organism>
<dbReference type="Proteomes" id="UP001223743">
    <property type="component" value="Unassembled WGS sequence"/>
</dbReference>
<dbReference type="EMBL" id="JAUSWJ010000001">
    <property type="protein sequence ID" value="MDQ0518047.1"/>
    <property type="molecule type" value="Genomic_DNA"/>
</dbReference>
<dbReference type="RefSeq" id="WP_266283468.1">
    <property type="nucleotide sequence ID" value="NZ_JAPKNF010000003.1"/>
</dbReference>
<name>A0ABU0MAP5_9HYPH</name>
<evidence type="ECO:0000313" key="3">
    <source>
        <dbReference type="Proteomes" id="UP001223743"/>
    </source>
</evidence>
<gene>
    <name evidence="2" type="ORF">QO015_003660</name>
</gene>